<organism evidence="1 2">
    <name type="scientific">Mycobacterium ostraviense</name>
    <dbReference type="NCBI Taxonomy" id="2738409"/>
    <lineage>
        <taxon>Bacteria</taxon>
        <taxon>Bacillati</taxon>
        <taxon>Actinomycetota</taxon>
        <taxon>Actinomycetes</taxon>
        <taxon>Mycobacteriales</taxon>
        <taxon>Mycobacteriaceae</taxon>
        <taxon>Mycobacterium</taxon>
    </lineage>
</organism>
<evidence type="ECO:0000313" key="2">
    <source>
        <dbReference type="Proteomes" id="UP000077342"/>
    </source>
</evidence>
<comment type="caution">
    <text evidence="1">The sequence shown here is derived from an EMBL/GenBank/DDBJ whole genome shotgun (WGS) entry which is preliminary data.</text>
</comment>
<evidence type="ECO:0000313" key="1">
    <source>
        <dbReference type="EMBL" id="KZS54781.1"/>
    </source>
</evidence>
<gene>
    <name evidence="1" type="ORF">A4G28_04085</name>
</gene>
<protein>
    <submittedName>
        <fullName evidence="1">Uncharacterized protein</fullName>
    </submittedName>
</protein>
<proteinExistence type="predicted"/>
<dbReference type="Proteomes" id="UP000077342">
    <property type="component" value="Unassembled WGS sequence"/>
</dbReference>
<sequence>MNRASVTAIVDFEVYLLMTMKLRIRMSHQEAQLKAKLAEQGFSVDDGERIHERVAEALGDEASYFGNMRKLLGIADQNATSLQHSSVLWPGFDFNAIGSEDGLLESARYWHTGRDSITADSPIGLPIWSMDVTEFTEQFGPMRGGRQWSPFDKLLPAYEEYEFPWRGESYGAGFSWGLFMFAAKSWD</sequence>
<dbReference type="AlphaFoldDB" id="A0A162EZ38"/>
<accession>A0A162EZ38</accession>
<name>A0A162EZ38_9MYCO</name>
<dbReference type="EMBL" id="LWCI01000181">
    <property type="protein sequence ID" value="KZS54781.1"/>
    <property type="molecule type" value="Genomic_DNA"/>
</dbReference>
<keyword evidence="2" id="KW-1185">Reference proteome</keyword>
<reference evidence="2" key="1">
    <citation type="submission" date="2016-04" db="EMBL/GenBank/DDBJ databases">
        <authorList>
            <person name="Strapagiel D."/>
            <person name="Borowka P."/>
            <person name="Marciniak B."/>
            <person name="Bakula Z."/>
            <person name="Van Ingen J."/>
            <person name="Safianowska A."/>
            <person name="Dziadek J."/>
            <person name="Jagielski T."/>
        </authorList>
    </citation>
    <scope>NUCLEOTIDE SEQUENCE [LARGE SCALE GENOMIC DNA]</scope>
    <source>
        <strain evidence="2">1010001458</strain>
    </source>
</reference>